<evidence type="ECO:0000313" key="3">
    <source>
        <dbReference type="Proteomes" id="UP000054144"/>
    </source>
</evidence>
<dbReference type="InterPro" id="IPR011320">
    <property type="entry name" value="RNase_H1_N"/>
</dbReference>
<keyword evidence="3" id="KW-1185">Reference proteome</keyword>
<dbReference type="OrthoDB" id="3270804at2759"/>
<feature type="domain" description="Ribonuclease H1 N-terminal" evidence="1">
    <location>
        <begin position="143"/>
        <end position="164"/>
    </location>
</feature>
<sequence>MPQKSSCQTVWTTLWAQSFCSITSSSVQTESGKSRENVLHEKVLQQQATICCLLDTISNLKFNNGDDDGGPHPLMDEDFLLLAPPYTTTDALALLANPRLYANVDSVGHIGLDDAASINRGMHPRHVAVILNSLPPNKECTTFYIVTVGHCPGIYNSWYDAQQRLAFLFELMAAYRPLAEPLVIGVPAIYCIMKCKEIALCMYMNA</sequence>
<gene>
    <name evidence="2" type="ORF">FISHEDRAFT_69168</name>
</gene>
<dbReference type="AlphaFoldDB" id="A0A0D7APT0"/>
<accession>A0A0D7APT0</accession>
<dbReference type="InterPro" id="IPR037056">
    <property type="entry name" value="RNase_H1_N_sf"/>
</dbReference>
<dbReference type="Proteomes" id="UP000054144">
    <property type="component" value="Unassembled WGS sequence"/>
</dbReference>
<evidence type="ECO:0000259" key="1">
    <source>
        <dbReference type="Pfam" id="PF01693"/>
    </source>
</evidence>
<name>A0A0D7APT0_9AGAR</name>
<dbReference type="Pfam" id="PF01693">
    <property type="entry name" value="Cauli_VI"/>
    <property type="match status" value="1"/>
</dbReference>
<dbReference type="Gene3D" id="3.40.970.10">
    <property type="entry name" value="Ribonuclease H1, N-terminal domain"/>
    <property type="match status" value="1"/>
</dbReference>
<proteinExistence type="predicted"/>
<protein>
    <recommendedName>
        <fullName evidence="1">Ribonuclease H1 N-terminal domain-containing protein</fullName>
    </recommendedName>
</protein>
<organism evidence="2 3">
    <name type="scientific">Fistulina hepatica ATCC 64428</name>
    <dbReference type="NCBI Taxonomy" id="1128425"/>
    <lineage>
        <taxon>Eukaryota</taxon>
        <taxon>Fungi</taxon>
        <taxon>Dikarya</taxon>
        <taxon>Basidiomycota</taxon>
        <taxon>Agaricomycotina</taxon>
        <taxon>Agaricomycetes</taxon>
        <taxon>Agaricomycetidae</taxon>
        <taxon>Agaricales</taxon>
        <taxon>Fistulinaceae</taxon>
        <taxon>Fistulina</taxon>
    </lineage>
</organism>
<reference evidence="2 3" key="1">
    <citation type="journal article" date="2015" name="Fungal Genet. Biol.">
        <title>Evolution of novel wood decay mechanisms in Agaricales revealed by the genome sequences of Fistulina hepatica and Cylindrobasidium torrendii.</title>
        <authorList>
            <person name="Floudas D."/>
            <person name="Held B.W."/>
            <person name="Riley R."/>
            <person name="Nagy L.G."/>
            <person name="Koehler G."/>
            <person name="Ransdell A.S."/>
            <person name="Younus H."/>
            <person name="Chow J."/>
            <person name="Chiniquy J."/>
            <person name="Lipzen A."/>
            <person name="Tritt A."/>
            <person name="Sun H."/>
            <person name="Haridas S."/>
            <person name="LaButti K."/>
            <person name="Ohm R.A."/>
            <person name="Kues U."/>
            <person name="Blanchette R.A."/>
            <person name="Grigoriev I.V."/>
            <person name="Minto R.E."/>
            <person name="Hibbett D.S."/>
        </authorList>
    </citation>
    <scope>NUCLEOTIDE SEQUENCE [LARGE SCALE GENOMIC DNA]</scope>
    <source>
        <strain evidence="2 3">ATCC 64428</strain>
    </source>
</reference>
<evidence type="ECO:0000313" key="2">
    <source>
        <dbReference type="EMBL" id="KIY53316.1"/>
    </source>
</evidence>
<dbReference type="EMBL" id="KN881627">
    <property type="protein sequence ID" value="KIY53316.1"/>
    <property type="molecule type" value="Genomic_DNA"/>
</dbReference>